<dbReference type="AlphaFoldDB" id="A0A8H9N936"/>
<dbReference type="Proteomes" id="UP001163036">
    <property type="component" value="Plasmid pVP-16-VB00198-1"/>
</dbReference>
<name>A0A8H9N936_VIBPH</name>
<dbReference type="RefSeq" id="WP_053312402.1">
    <property type="nucleotide sequence ID" value="NZ_CP062152.1"/>
</dbReference>
<reference evidence="1" key="1">
    <citation type="submission" date="2022-05" db="EMBL/GenBank/DDBJ databases">
        <title>Megaplasmid of Vibrio parahaemolyticus.</title>
        <authorList>
            <person name="Strauch E."/>
            <person name="Borowiak M."/>
        </authorList>
    </citation>
    <scope>NUCLEOTIDE SEQUENCE</scope>
    <source>
        <strain evidence="1">16-VB00198</strain>
        <plasmid evidence="1">pVP-16-VB00198-1</plasmid>
    </source>
</reference>
<geneLocation type="plasmid" evidence="1 2">
    <name>pVP-16-VB00198-1</name>
</geneLocation>
<evidence type="ECO:0000313" key="2">
    <source>
        <dbReference type="Proteomes" id="UP001163036"/>
    </source>
</evidence>
<gene>
    <name evidence="1" type="ORF">M5598_27030</name>
</gene>
<protein>
    <submittedName>
        <fullName evidence="1">Uncharacterized protein</fullName>
    </submittedName>
</protein>
<sequence length="129" mass="14541">MQIYAQGLTDYNRHSLLLAYEFDGTQLAMTDSSINVFTKMPKVGEFILSRCKTQAFRVVRHAKATACGQNVTVTFLSEPTPVSKENPHAEAKGDKGVQVEVHLMRGCCHYIETYYLARPRGFKLNARLL</sequence>
<evidence type="ECO:0000313" key="1">
    <source>
        <dbReference type="EMBL" id="UYV29634.1"/>
    </source>
</evidence>
<keyword evidence="1" id="KW-0614">Plasmid</keyword>
<proteinExistence type="predicted"/>
<accession>A0A8H9N936</accession>
<dbReference type="EMBL" id="CP097357">
    <property type="protein sequence ID" value="UYV29634.1"/>
    <property type="molecule type" value="Genomic_DNA"/>
</dbReference>
<organism evidence="1 2">
    <name type="scientific">Vibrio parahaemolyticus</name>
    <dbReference type="NCBI Taxonomy" id="670"/>
    <lineage>
        <taxon>Bacteria</taxon>
        <taxon>Pseudomonadati</taxon>
        <taxon>Pseudomonadota</taxon>
        <taxon>Gammaproteobacteria</taxon>
        <taxon>Vibrionales</taxon>
        <taxon>Vibrionaceae</taxon>
        <taxon>Vibrio</taxon>
    </lineage>
</organism>